<dbReference type="Pfam" id="PF00498">
    <property type="entry name" value="FHA"/>
    <property type="match status" value="1"/>
</dbReference>
<evidence type="ECO:0000256" key="2">
    <source>
        <dbReference type="SAM" id="MobiDB-lite"/>
    </source>
</evidence>
<dbReference type="InterPro" id="IPR022128">
    <property type="entry name" value="FhaA_N"/>
</dbReference>
<feature type="domain" description="FHA" evidence="3">
    <location>
        <begin position="405"/>
        <end position="454"/>
    </location>
</feature>
<feature type="compositionally biased region" description="Pro residues" evidence="2">
    <location>
        <begin position="144"/>
        <end position="164"/>
    </location>
</feature>
<feature type="compositionally biased region" description="Basic and acidic residues" evidence="2">
    <location>
        <begin position="220"/>
        <end position="229"/>
    </location>
</feature>
<name>A0A2A5JI65_RHOSG</name>
<dbReference type="RefSeq" id="WP_099696881.1">
    <property type="nucleotide sequence ID" value="NZ_NOVD01000001.1"/>
</dbReference>
<protein>
    <submittedName>
        <fullName evidence="4">Peptide-binding protein</fullName>
    </submittedName>
</protein>
<evidence type="ECO:0000259" key="3">
    <source>
        <dbReference type="PROSITE" id="PS50006"/>
    </source>
</evidence>
<sequence length="477" mass="52633">MGIVQRFERKLQGAVGDAFARVFGGGVVPQEVEAALQQEARDRVEHLGGGILLAPNNYVITINNSDHEELAADRELTTKAFSRHLQDFIRDQGWQTYGDISVTFEPSPTLHTGQFRTRGTVDPDGDAEQASPPSHVPQVSSRPPQRPPQRPAPIVPPVSNPVPSQPGAGPMTQNSGYEPSREPAGRQPEPQQPARNGYSHDDGGYAAPQGQEAPYQNGYDRGDGYRTGDDQQGYNQQQGGYDQQAYPNPQQPYEQTGYDQQGYDQQGYDQQGASYDQQGYQQQPYDQQGYGQQAYQGGYDQQGYQQGGYDQQGYQQPYNGQSYDQPGYDQQSYQQGGYDQQAYTQQPYEQAGYEQGGNFEQTQAYPQQGYAQPQGGYAPTAQSLTATLQLEDGSGRHFQLRDGSNVIGRGQEAQFRLPDTGVSRRHIDIRWDGRTAMLSDLGSTNGTTVNGAPVQDWQLADGDIIRAGHSEILVRIL</sequence>
<dbReference type="Gene3D" id="3.30.2320.60">
    <property type="entry name" value="FhaA, phosphopeptide-binding domain (DUF3662)"/>
    <property type="match status" value="1"/>
</dbReference>
<keyword evidence="1" id="KW-0597">Phosphoprotein</keyword>
<feature type="compositionally biased region" description="Polar residues" evidence="2">
    <location>
        <begin position="245"/>
        <end position="254"/>
    </location>
</feature>
<dbReference type="Gene3D" id="2.60.200.20">
    <property type="match status" value="1"/>
</dbReference>
<dbReference type="CDD" id="cd22668">
    <property type="entry name" value="FHA_FhaA-like"/>
    <property type="match status" value="1"/>
</dbReference>
<dbReference type="InterPro" id="IPR008984">
    <property type="entry name" value="SMAD_FHA_dom_sf"/>
</dbReference>
<dbReference type="InterPro" id="IPR000253">
    <property type="entry name" value="FHA_dom"/>
</dbReference>
<feature type="compositionally biased region" description="Low complexity" evidence="2">
    <location>
        <begin position="257"/>
        <end position="338"/>
    </location>
</feature>
<evidence type="ECO:0000313" key="4">
    <source>
        <dbReference type="EMBL" id="PCK29274.1"/>
    </source>
</evidence>
<dbReference type="EMBL" id="NOVD01000001">
    <property type="protein sequence ID" value="PCK29274.1"/>
    <property type="molecule type" value="Genomic_DNA"/>
</dbReference>
<feature type="region of interest" description="Disordered" evidence="2">
    <location>
        <begin position="105"/>
        <end position="338"/>
    </location>
</feature>
<evidence type="ECO:0000313" key="5">
    <source>
        <dbReference type="Proteomes" id="UP000230886"/>
    </source>
</evidence>
<comment type="caution">
    <text evidence="4">The sequence shown here is derived from an EMBL/GenBank/DDBJ whole genome shotgun (WGS) entry which is preliminary data.</text>
</comment>
<organism evidence="4 5">
    <name type="scientific">Rhodococcus qingshengii</name>
    <dbReference type="NCBI Taxonomy" id="334542"/>
    <lineage>
        <taxon>Bacteria</taxon>
        <taxon>Bacillati</taxon>
        <taxon>Actinomycetota</taxon>
        <taxon>Actinomycetes</taxon>
        <taxon>Mycobacteriales</taxon>
        <taxon>Nocardiaceae</taxon>
        <taxon>Rhodococcus</taxon>
        <taxon>Rhodococcus erythropolis group</taxon>
    </lineage>
</organism>
<dbReference type="AlphaFoldDB" id="A0A2A5JI65"/>
<dbReference type="SMART" id="SM00240">
    <property type="entry name" value="FHA"/>
    <property type="match status" value="1"/>
</dbReference>
<reference evidence="4 5" key="1">
    <citation type="submission" date="2017-07" db="EMBL/GenBank/DDBJ databases">
        <title>Draft sequence of Rhodococcus enclensis 23b-28.</title>
        <authorList>
            <person name="Besaury L."/>
            <person name="Sancelme M."/>
            <person name="Amato P."/>
            <person name="Lallement A."/>
            <person name="Delort A.-M."/>
        </authorList>
    </citation>
    <scope>NUCLEOTIDE SEQUENCE [LARGE SCALE GENOMIC DNA]</scope>
    <source>
        <strain evidence="4 5">23b-28</strain>
    </source>
</reference>
<feature type="compositionally biased region" description="Low complexity" evidence="2">
    <location>
        <begin position="230"/>
        <end position="244"/>
    </location>
</feature>
<accession>A0A2A5JI65</accession>
<dbReference type="PROSITE" id="PS50006">
    <property type="entry name" value="FHA_DOMAIN"/>
    <property type="match status" value="1"/>
</dbReference>
<dbReference type="Proteomes" id="UP000230886">
    <property type="component" value="Unassembled WGS sequence"/>
</dbReference>
<dbReference type="InterPro" id="IPR042287">
    <property type="entry name" value="FhaA_N_sf"/>
</dbReference>
<evidence type="ECO:0000256" key="1">
    <source>
        <dbReference type="ARBA" id="ARBA00022553"/>
    </source>
</evidence>
<gene>
    <name evidence="4" type="ORF">CHR55_02520</name>
</gene>
<dbReference type="SUPFAM" id="SSF49879">
    <property type="entry name" value="SMAD/FHA domain"/>
    <property type="match status" value="1"/>
</dbReference>
<proteinExistence type="predicted"/>
<dbReference type="PANTHER" id="PTHR23308">
    <property type="entry name" value="NUCLEAR INHIBITOR OF PROTEIN PHOSPHATASE-1"/>
    <property type="match status" value="1"/>
</dbReference>
<feature type="compositionally biased region" description="Polar residues" evidence="2">
    <location>
        <begin position="105"/>
        <end position="117"/>
    </location>
</feature>
<dbReference type="Pfam" id="PF12401">
    <property type="entry name" value="FhaA_N"/>
    <property type="match status" value="1"/>
</dbReference>
<dbReference type="InterPro" id="IPR050923">
    <property type="entry name" value="Cell_Proc_Reg/RNA_Proc"/>
</dbReference>